<dbReference type="Pfam" id="PF00583">
    <property type="entry name" value="Acetyltransf_1"/>
    <property type="match status" value="1"/>
</dbReference>
<dbReference type="CDD" id="cd04301">
    <property type="entry name" value="NAT_SF"/>
    <property type="match status" value="1"/>
</dbReference>
<comment type="caution">
    <text evidence="4">The sequence shown here is derived from an EMBL/GenBank/DDBJ whole genome shotgun (WGS) entry which is preliminary data.</text>
</comment>
<protein>
    <submittedName>
        <fullName evidence="4">GNAT family N-acetyltransferase</fullName>
    </submittedName>
</protein>
<reference evidence="4 5" key="1">
    <citation type="submission" date="2019-10" db="EMBL/GenBank/DDBJ databases">
        <title>Description of Paenibacillus terrestris sp. nov.</title>
        <authorList>
            <person name="Carlier A."/>
            <person name="Qi S."/>
        </authorList>
    </citation>
    <scope>NUCLEOTIDE SEQUENCE [LARGE SCALE GENOMIC DNA]</scope>
    <source>
        <strain evidence="4 5">LMG 31458</strain>
    </source>
</reference>
<proteinExistence type="predicted"/>
<keyword evidence="2" id="KW-0012">Acyltransferase</keyword>
<keyword evidence="1" id="KW-0808">Transferase</keyword>
<feature type="domain" description="N-acetyltransferase" evidence="3">
    <location>
        <begin position="2"/>
        <end position="162"/>
    </location>
</feature>
<gene>
    <name evidence="4" type="ORF">GC098_18805</name>
</gene>
<evidence type="ECO:0000256" key="2">
    <source>
        <dbReference type="ARBA" id="ARBA00023315"/>
    </source>
</evidence>
<dbReference type="PANTHER" id="PTHR43072:SF23">
    <property type="entry name" value="UPF0039 PROTEIN C11D3.02C"/>
    <property type="match status" value="1"/>
</dbReference>
<evidence type="ECO:0000259" key="3">
    <source>
        <dbReference type="PROSITE" id="PS51186"/>
    </source>
</evidence>
<dbReference type="Proteomes" id="UP000616779">
    <property type="component" value="Unassembled WGS sequence"/>
</dbReference>
<evidence type="ECO:0000256" key="1">
    <source>
        <dbReference type="ARBA" id="ARBA00022679"/>
    </source>
</evidence>
<organism evidence="4 5">
    <name type="scientific">Paenibacillus phytorum</name>
    <dbReference type="NCBI Taxonomy" id="2654977"/>
    <lineage>
        <taxon>Bacteria</taxon>
        <taxon>Bacillati</taxon>
        <taxon>Bacillota</taxon>
        <taxon>Bacilli</taxon>
        <taxon>Bacillales</taxon>
        <taxon>Paenibacillaceae</taxon>
        <taxon>Paenibacillus</taxon>
    </lineage>
</organism>
<dbReference type="InterPro" id="IPR016181">
    <property type="entry name" value="Acyl_CoA_acyltransferase"/>
</dbReference>
<dbReference type="Gene3D" id="3.40.630.30">
    <property type="match status" value="1"/>
</dbReference>
<sequence>MLLIRRATKADISSILQIYNQGIEDRIATLESEPKDEIYMQEWYDKHQGRFSVLVAEDNGIVVGWASINPYSNRCAYDGVGDLSIYIHRDHRGKGIGGQLLREIETVGKENKFYKIVLFTFPFNHLGQSLYRKAGYREVGVFQNQGILDGEFIDVMAMEKLL</sequence>
<dbReference type="InterPro" id="IPR000182">
    <property type="entry name" value="GNAT_dom"/>
</dbReference>
<dbReference type="PANTHER" id="PTHR43072">
    <property type="entry name" value="N-ACETYLTRANSFERASE"/>
    <property type="match status" value="1"/>
</dbReference>
<evidence type="ECO:0000313" key="4">
    <source>
        <dbReference type="EMBL" id="NOU73446.1"/>
    </source>
</evidence>
<dbReference type="PROSITE" id="PS51186">
    <property type="entry name" value="GNAT"/>
    <property type="match status" value="1"/>
</dbReference>
<accession>A0ABX1XZK4</accession>
<dbReference type="RefSeq" id="WP_171644855.1">
    <property type="nucleotide sequence ID" value="NZ_WHOA01000125.1"/>
</dbReference>
<evidence type="ECO:0000313" key="5">
    <source>
        <dbReference type="Proteomes" id="UP000616779"/>
    </source>
</evidence>
<keyword evidence="5" id="KW-1185">Reference proteome</keyword>
<dbReference type="EMBL" id="WHOA01000125">
    <property type="protein sequence ID" value="NOU73446.1"/>
    <property type="molecule type" value="Genomic_DNA"/>
</dbReference>
<dbReference type="NCBIfam" id="NF040503">
    <property type="entry name" value="resist_ArsN1a"/>
    <property type="match status" value="1"/>
</dbReference>
<dbReference type="SUPFAM" id="SSF55729">
    <property type="entry name" value="Acyl-CoA N-acyltransferases (Nat)"/>
    <property type="match status" value="1"/>
</dbReference>
<name>A0ABX1XZK4_9BACL</name>